<protein>
    <submittedName>
        <fullName evidence="7">Metallo-hydrolase/oxidoreductase</fullName>
    </submittedName>
</protein>
<evidence type="ECO:0000256" key="4">
    <source>
        <dbReference type="ARBA" id="ARBA00022801"/>
    </source>
</evidence>
<evidence type="ECO:0000256" key="3">
    <source>
        <dbReference type="ARBA" id="ARBA00022723"/>
    </source>
</evidence>
<dbReference type="SMART" id="SM00849">
    <property type="entry name" value="Lactamase_B"/>
    <property type="match status" value="1"/>
</dbReference>
<comment type="cofactor">
    <cofactor evidence="1">
        <name>Zn(2+)</name>
        <dbReference type="ChEBI" id="CHEBI:29105"/>
    </cofactor>
</comment>
<evidence type="ECO:0000256" key="2">
    <source>
        <dbReference type="ARBA" id="ARBA00007749"/>
    </source>
</evidence>
<accession>A0A6A5XN11</accession>
<dbReference type="SUPFAM" id="SSF56281">
    <property type="entry name" value="Metallo-hydrolase/oxidoreductase"/>
    <property type="match status" value="1"/>
</dbReference>
<sequence>MTIEIQIIETGTIRVRPSQLTQPPGNVLLRRLRFLTDWKLTDPIPIYAFLIKHPEGNFLFDLGETPRCLEKGYYPWWQIGHHVVSMNIGPNDGLGSQLRELGVNPETDIKAAIISHLHSDHAGGLSDVHGMTEIYVGSEHWAAFQNTTYATMEGANPSAWPEGFKPTMLEQNGPPIGPWEHSYKISSDGRILAVDTPGHVPGHLSLIIIDDDVTYFLTADAAYSQTLLDQQLIDGINTDPYVALESQRRIKEFCKSRDVVLLPSHEFDSVRRLREKEVYRPSETQ</sequence>
<dbReference type="GO" id="GO:0016787">
    <property type="term" value="F:hydrolase activity"/>
    <property type="evidence" value="ECO:0007669"/>
    <property type="project" value="UniProtKB-KW"/>
</dbReference>
<keyword evidence="5" id="KW-0862">Zinc</keyword>
<dbReference type="InterPro" id="IPR001279">
    <property type="entry name" value="Metallo-B-lactamas"/>
</dbReference>
<reference evidence="7" key="1">
    <citation type="journal article" date="2020" name="Stud. Mycol.">
        <title>101 Dothideomycetes genomes: a test case for predicting lifestyles and emergence of pathogens.</title>
        <authorList>
            <person name="Haridas S."/>
            <person name="Albert R."/>
            <person name="Binder M."/>
            <person name="Bloem J."/>
            <person name="Labutti K."/>
            <person name="Salamov A."/>
            <person name="Andreopoulos B."/>
            <person name="Baker S."/>
            <person name="Barry K."/>
            <person name="Bills G."/>
            <person name="Bluhm B."/>
            <person name="Cannon C."/>
            <person name="Castanera R."/>
            <person name="Culley D."/>
            <person name="Daum C."/>
            <person name="Ezra D."/>
            <person name="Gonzalez J."/>
            <person name="Henrissat B."/>
            <person name="Kuo A."/>
            <person name="Liang C."/>
            <person name="Lipzen A."/>
            <person name="Lutzoni F."/>
            <person name="Magnuson J."/>
            <person name="Mondo S."/>
            <person name="Nolan M."/>
            <person name="Ohm R."/>
            <person name="Pangilinan J."/>
            <person name="Park H.-J."/>
            <person name="Ramirez L."/>
            <person name="Alfaro M."/>
            <person name="Sun H."/>
            <person name="Tritt A."/>
            <person name="Yoshinaga Y."/>
            <person name="Zwiers L.-H."/>
            <person name="Turgeon B."/>
            <person name="Goodwin S."/>
            <person name="Spatafora J."/>
            <person name="Crous P."/>
            <person name="Grigoriev I."/>
        </authorList>
    </citation>
    <scope>NUCLEOTIDE SEQUENCE</scope>
    <source>
        <strain evidence="7">CBS 175.79</strain>
    </source>
</reference>
<dbReference type="GeneID" id="54288494"/>
<keyword evidence="8" id="KW-1185">Reference proteome</keyword>
<dbReference type="EMBL" id="ML978070">
    <property type="protein sequence ID" value="KAF2014269.1"/>
    <property type="molecule type" value="Genomic_DNA"/>
</dbReference>
<organism evidence="7 8">
    <name type="scientific">Aaosphaeria arxii CBS 175.79</name>
    <dbReference type="NCBI Taxonomy" id="1450172"/>
    <lineage>
        <taxon>Eukaryota</taxon>
        <taxon>Fungi</taxon>
        <taxon>Dikarya</taxon>
        <taxon>Ascomycota</taxon>
        <taxon>Pezizomycotina</taxon>
        <taxon>Dothideomycetes</taxon>
        <taxon>Pleosporomycetidae</taxon>
        <taxon>Pleosporales</taxon>
        <taxon>Pleosporales incertae sedis</taxon>
        <taxon>Aaosphaeria</taxon>
    </lineage>
</organism>
<dbReference type="PANTHER" id="PTHR42978:SF2">
    <property type="entry name" value="102 KBASES UNSTABLE REGION: FROM 1 TO 119443"/>
    <property type="match status" value="1"/>
</dbReference>
<name>A0A6A5XN11_9PLEO</name>
<keyword evidence="4 7" id="KW-0378">Hydrolase</keyword>
<evidence type="ECO:0000256" key="1">
    <source>
        <dbReference type="ARBA" id="ARBA00001947"/>
    </source>
</evidence>
<gene>
    <name evidence="7" type="ORF">BU24DRAFT_451364</name>
</gene>
<feature type="domain" description="Metallo-beta-lactamase" evidence="6">
    <location>
        <begin position="45"/>
        <end position="265"/>
    </location>
</feature>
<dbReference type="InterPro" id="IPR051013">
    <property type="entry name" value="MBL_superfamily_lactonases"/>
</dbReference>
<evidence type="ECO:0000256" key="5">
    <source>
        <dbReference type="ARBA" id="ARBA00022833"/>
    </source>
</evidence>
<dbReference type="Gene3D" id="3.60.15.10">
    <property type="entry name" value="Ribonuclease Z/Hydroxyacylglutathione hydrolase-like"/>
    <property type="match status" value="1"/>
</dbReference>
<dbReference type="AlphaFoldDB" id="A0A6A5XN11"/>
<dbReference type="Proteomes" id="UP000799778">
    <property type="component" value="Unassembled WGS sequence"/>
</dbReference>
<proteinExistence type="inferred from homology"/>
<dbReference type="CDD" id="cd07729">
    <property type="entry name" value="AHL_lactonase_MBL-fold"/>
    <property type="match status" value="1"/>
</dbReference>
<dbReference type="OrthoDB" id="10250730at2759"/>
<evidence type="ECO:0000259" key="6">
    <source>
        <dbReference type="SMART" id="SM00849"/>
    </source>
</evidence>
<dbReference type="GO" id="GO:0046872">
    <property type="term" value="F:metal ion binding"/>
    <property type="evidence" value="ECO:0007669"/>
    <property type="project" value="UniProtKB-KW"/>
</dbReference>
<evidence type="ECO:0000313" key="8">
    <source>
        <dbReference type="Proteomes" id="UP000799778"/>
    </source>
</evidence>
<dbReference type="PANTHER" id="PTHR42978">
    <property type="entry name" value="QUORUM-QUENCHING LACTONASE YTNP-RELATED-RELATED"/>
    <property type="match status" value="1"/>
</dbReference>
<dbReference type="RefSeq" id="XP_033382608.1">
    <property type="nucleotide sequence ID" value="XM_033531097.1"/>
</dbReference>
<comment type="similarity">
    <text evidence="2">Belongs to the metallo-beta-lactamase superfamily.</text>
</comment>
<keyword evidence="3" id="KW-0479">Metal-binding</keyword>
<evidence type="ECO:0000313" key="7">
    <source>
        <dbReference type="EMBL" id="KAF2014269.1"/>
    </source>
</evidence>
<dbReference type="InterPro" id="IPR036866">
    <property type="entry name" value="RibonucZ/Hydroxyglut_hydro"/>
</dbReference>
<dbReference type="Pfam" id="PF00753">
    <property type="entry name" value="Lactamase_B"/>
    <property type="match status" value="1"/>
</dbReference>